<gene>
    <name evidence="1" type="ORF">B2A_13418</name>
</gene>
<dbReference type="AlphaFoldDB" id="T0YIC8"/>
<protein>
    <submittedName>
        <fullName evidence="1">Uncharacterized protein</fullName>
    </submittedName>
</protein>
<reference evidence="1" key="2">
    <citation type="journal article" date="2014" name="ISME J.">
        <title>Microbial stratification in low pH oxic and suboxic macroscopic growths along an acid mine drainage.</title>
        <authorList>
            <person name="Mendez-Garcia C."/>
            <person name="Mesa V."/>
            <person name="Sprenger R.R."/>
            <person name="Richter M."/>
            <person name="Diez M.S."/>
            <person name="Solano J."/>
            <person name="Bargiela R."/>
            <person name="Golyshina O.V."/>
            <person name="Manteca A."/>
            <person name="Ramos J.L."/>
            <person name="Gallego J.R."/>
            <person name="Llorente I."/>
            <person name="Martins Dos Santos V.A."/>
            <person name="Jensen O.N."/>
            <person name="Pelaez A.I."/>
            <person name="Sanchez J."/>
            <person name="Ferrer M."/>
        </authorList>
    </citation>
    <scope>NUCLEOTIDE SEQUENCE</scope>
</reference>
<organism evidence="1">
    <name type="scientific">mine drainage metagenome</name>
    <dbReference type="NCBI Taxonomy" id="410659"/>
    <lineage>
        <taxon>unclassified sequences</taxon>
        <taxon>metagenomes</taxon>
        <taxon>ecological metagenomes</taxon>
    </lineage>
</organism>
<name>T0YIC8_9ZZZZ</name>
<evidence type="ECO:0000313" key="1">
    <source>
        <dbReference type="EMBL" id="EQD32943.1"/>
    </source>
</evidence>
<dbReference type="EMBL" id="AUZZ01009713">
    <property type="protein sequence ID" value="EQD32943.1"/>
    <property type="molecule type" value="Genomic_DNA"/>
</dbReference>
<comment type="caution">
    <text evidence="1">The sequence shown here is derived from an EMBL/GenBank/DDBJ whole genome shotgun (WGS) entry which is preliminary data.</text>
</comment>
<accession>T0YIC8</accession>
<sequence length="73" mass="8628">MFHLVPKEERVQYFQKHIVMYDADDEMVGKSIENGLKYGIPRKILEDLIVKRDTLSSYPEVHDPDRTVHITIE</sequence>
<reference evidence="1" key="1">
    <citation type="submission" date="2013-08" db="EMBL/GenBank/DDBJ databases">
        <authorList>
            <person name="Mendez C."/>
            <person name="Richter M."/>
            <person name="Ferrer M."/>
            <person name="Sanchez J."/>
        </authorList>
    </citation>
    <scope>NUCLEOTIDE SEQUENCE</scope>
</reference>
<proteinExistence type="predicted"/>